<accession>A0A7M4DHV1</accession>
<name>A0A7M4DHV1_9MICO</name>
<evidence type="ECO:0000256" key="1">
    <source>
        <dbReference type="ARBA" id="ARBA00022679"/>
    </source>
</evidence>
<dbReference type="Gene3D" id="3.40.630.30">
    <property type="match status" value="1"/>
</dbReference>
<evidence type="ECO:0000256" key="2">
    <source>
        <dbReference type="ARBA" id="ARBA00023315"/>
    </source>
</evidence>
<evidence type="ECO:0000259" key="3">
    <source>
        <dbReference type="PROSITE" id="PS51186"/>
    </source>
</evidence>
<reference evidence="4 5" key="1">
    <citation type="submission" date="2019-11" db="EMBL/GenBank/DDBJ databases">
        <authorList>
            <person name="Criscuolo A."/>
        </authorList>
    </citation>
    <scope>NUCLEOTIDE SEQUENCE [LARGE SCALE GENOMIC DNA]</scope>
    <source>
        <strain evidence="4">CIP111667</strain>
    </source>
</reference>
<dbReference type="CDD" id="cd04301">
    <property type="entry name" value="NAT_SF"/>
    <property type="match status" value="1"/>
</dbReference>
<evidence type="ECO:0000313" key="4">
    <source>
        <dbReference type="EMBL" id="VZO36498.1"/>
    </source>
</evidence>
<dbReference type="Proteomes" id="UP000419743">
    <property type="component" value="Unassembled WGS sequence"/>
</dbReference>
<protein>
    <submittedName>
        <fullName evidence="4">Phosphinothricin acetyltransferase YwnH</fullName>
        <ecNumber evidence="4">2.3.1.183</ecNumber>
    </submittedName>
</protein>
<keyword evidence="5" id="KW-1185">Reference proteome</keyword>
<dbReference type="EC" id="2.3.1.183" evidence="4"/>
<dbReference type="AlphaFoldDB" id="A0A7M4DHV1"/>
<dbReference type="GO" id="GO:0102971">
    <property type="term" value="F:phosphinothricin N-acetyltransferase activity"/>
    <property type="evidence" value="ECO:0007669"/>
    <property type="project" value="UniProtKB-EC"/>
</dbReference>
<dbReference type="EMBL" id="CACRYJ010000024">
    <property type="protein sequence ID" value="VZO36498.1"/>
    <property type="molecule type" value="Genomic_DNA"/>
</dbReference>
<feature type="domain" description="N-acetyltransferase" evidence="3">
    <location>
        <begin position="5"/>
        <end position="163"/>
    </location>
</feature>
<dbReference type="Pfam" id="PF00583">
    <property type="entry name" value="Acetyltransf_1"/>
    <property type="match status" value="1"/>
</dbReference>
<dbReference type="InterPro" id="IPR050832">
    <property type="entry name" value="Bact_Acetyltransf"/>
</dbReference>
<sequence length="164" mass="17248">MGAMISIRTATAADDAAIVAIDDATWSPTNSPVSAPEGPRSAFAHLPTSDVLVAVTAEARVAGYIQWHNVFGIDSHAHVLEINGLAVDPALAGRGIGTALVEAAVAELGRRGARKVSLRVLSTNPAARRLYARCSFVEEGVLRGEFLLDGAEVDDVLMARHLPR</sequence>
<proteinExistence type="predicted"/>
<keyword evidence="1 4" id="KW-0808">Transferase</keyword>
<dbReference type="PROSITE" id="PS51186">
    <property type="entry name" value="GNAT"/>
    <property type="match status" value="1"/>
</dbReference>
<gene>
    <name evidence="4" type="primary">ywnH</name>
    <name evidence="4" type="ORF">HALOF300_01702</name>
</gene>
<comment type="caution">
    <text evidence="4">The sequence shown here is derived from an EMBL/GenBank/DDBJ whole genome shotgun (WGS) entry which is preliminary data.</text>
</comment>
<dbReference type="InterPro" id="IPR000182">
    <property type="entry name" value="GNAT_dom"/>
</dbReference>
<keyword evidence="2 4" id="KW-0012">Acyltransferase</keyword>
<organism evidence="4 5">
    <name type="scientific">Occultella aeris</name>
    <dbReference type="NCBI Taxonomy" id="2761496"/>
    <lineage>
        <taxon>Bacteria</taxon>
        <taxon>Bacillati</taxon>
        <taxon>Actinomycetota</taxon>
        <taxon>Actinomycetes</taxon>
        <taxon>Micrococcales</taxon>
        <taxon>Ruaniaceae</taxon>
        <taxon>Occultella</taxon>
    </lineage>
</organism>
<dbReference type="SUPFAM" id="SSF55729">
    <property type="entry name" value="Acyl-CoA N-acyltransferases (Nat)"/>
    <property type="match status" value="1"/>
</dbReference>
<dbReference type="PANTHER" id="PTHR43877">
    <property type="entry name" value="AMINOALKYLPHOSPHONATE N-ACETYLTRANSFERASE-RELATED-RELATED"/>
    <property type="match status" value="1"/>
</dbReference>
<dbReference type="InterPro" id="IPR016181">
    <property type="entry name" value="Acyl_CoA_acyltransferase"/>
</dbReference>
<evidence type="ECO:0000313" key="5">
    <source>
        <dbReference type="Proteomes" id="UP000419743"/>
    </source>
</evidence>